<dbReference type="EMBL" id="KV441563">
    <property type="protein sequence ID" value="OAF98897.1"/>
    <property type="molecule type" value="Genomic_DNA"/>
</dbReference>
<evidence type="ECO:0000256" key="1">
    <source>
        <dbReference type="SAM" id="Phobius"/>
    </source>
</evidence>
<dbReference type="InParanoid" id="A0A177BWL6"/>
<dbReference type="GeneID" id="28766957"/>
<feature type="transmembrane region" description="Helical" evidence="1">
    <location>
        <begin position="121"/>
        <end position="141"/>
    </location>
</feature>
<proteinExistence type="predicted"/>
<keyword evidence="1" id="KW-0472">Membrane</keyword>
<feature type="transmembrane region" description="Helical" evidence="1">
    <location>
        <begin position="187"/>
        <end position="207"/>
    </location>
</feature>
<keyword evidence="3" id="KW-1185">Reference proteome</keyword>
<keyword evidence="1" id="KW-1133">Transmembrane helix</keyword>
<keyword evidence="1" id="KW-0812">Transmembrane</keyword>
<sequence>MAKGRVRQILLTVFRVIQFILSLVALVCGIYITYVYYDMASSAHDLLEAIDTLDPENDGVQILEHSLVPVLHHFDGTPMRAILILVAALWSSLSIISLFFADRAARHSPRDLKRNSRTTRVTISVLTLILWIAAIICSALLTVEFGVFALVAGPETKVALTTSEKILLEAMQQIAESIDPISDAMNIVGSIMTIGFMAILLLVASIVNTKVALWNCVIACCMSGKGMNKKVTKDQAMMEKGGVQVSVASV</sequence>
<dbReference type="RefSeq" id="XP_018029263.1">
    <property type="nucleotide sequence ID" value="XM_018183471.1"/>
</dbReference>
<accession>A0A177BWL6</accession>
<evidence type="ECO:0000313" key="2">
    <source>
        <dbReference type="EMBL" id="OAF98897.1"/>
    </source>
</evidence>
<feature type="transmembrane region" description="Helical" evidence="1">
    <location>
        <begin position="81"/>
        <end position="101"/>
    </location>
</feature>
<name>A0A177BWL6_9PLEO</name>
<dbReference type="AlphaFoldDB" id="A0A177BWL6"/>
<organism evidence="2 3">
    <name type="scientific">Paraphaeosphaeria sporulosa</name>
    <dbReference type="NCBI Taxonomy" id="1460663"/>
    <lineage>
        <taxon>Eukaryota</taxon>
        <taxon>Fungi</taxon>
        <taxon>Dikarya</taxon>
        <taxon>Ascomycota</taxon>
        <taxon>Pezizomycotina</taxon>
        <taxon>Dothideomycetes</taxon>
        <taxon>Pleosporomycetidae</taxon>
        <taxon>Pleosporales</taxon>
        <taxon>Massarineae</taxon>
        <taxon>Didymosphaeriaceae</taxon>
        <taxon>Paraphaeosphaeria</taxon>
    </lineage>
</organism>
<reference evidence="2 3" key="1">
    <citation type="submission" date="2016-05" db="EMBL/GenBank/DDBJ databases">
        <title>Comparative analysis of secretome profiles of manganese(II)-oxidizing ascomycete fungi.</title>
        <authorList>
            <consortium name="DOE Joint Genome Institute"/>
            <person name="Zeiner C.A."/>
            <person name="Purvine S.O."/>
            <person name="Zink E.M."/>
            <person name="Wu S."/>
            <person name="Pasa-Tolic L."/>
            <person name="Chaput D.L."/>
            <person name="Haridas S."/>
            <person name="Grigoriev I.V."/>
            <person name="Santelli C.M."/>
            <person name="Hansel C.M."/>
        </authorList>
    </citation>
    <scope>NUCLEOTIDE SEQUENCE [LARGE SCALE GENOMIC DNA]</scope>
    <source>
        <strain evidence="2 3">AP3s5-JAC2a</strain>
    </source>
</reference>
<protein>
    <submittedName>
        <fullName evidence="2">Uncharacterized protein</fullName>
    </submittedName>
</protein>
<gene>
    <name evidence="2" type="ORF">CC84DRAFT_1223209</name>
</gene>
<dbReference type="Proteomes" id="UP000077069">
    <property type="component" value="Unassembled WGS sequence"/>
</dbReference>
<dbReference type="OrthoDB" id="3745771at2759"/>
<feature type="transmembrane region" description="Helical" evidence="1">
    <location>
        <begin position="12"/>
        <end position="37"/>
    </location>
</feature>
<evidence type="ECO:0000313" key="3">
    <source>
        <dbReference type="Proteomes" id="UP000077069"/>
    </source>
</evidence>